<organism evidence="3 4">
    <name type="scientific">Actinopolyspora saharensis</name>
    <dbReference type="NCBI Taxonomy" id="995062"/>
    <lineage>
        <taxon>Bacteria</taxon>
        <taxon>Bacillati</taxon>
        <taxon>Actinomycetota</taxon>
        <taxon>Actinomycetes</taxon>
        <taxon>Actinopolysporales</taxon>
        <taxon>Actinopolysporaceae</taxon>
        <taxon>Actinopolyspora</taxon>
    </lineage>
</organism>
<reference evidence="4" key="1">
    <citation type="submission" date="2016-10" db="EMBL/GenBank/DDBJ databases">
        <authorList>
            <person name="Varghese N."/>
            <person name="Submissions S."/>
        </authorList>
    </citation>
    <scope>NUCLEOTIDE SEQUENCE [LARGE SCALE GENOMIC DNA]</scope>
    <source>
        <strain evidence="4">DSM 45459</strain>
    </source>
</reference>
<dbReference type="Proteomes" id="UP000199301">
    <property type="component" value="Unassembled WGS sequence"/>
</dbReference>
<sequence length="131" mass="14457">MGRINWVGPEDLVGSAAASCVVPTFAEYILVVQRAVSMGTRRVYGSYWKRVLEVWGERWLDEPTASEIKQLAERVRSQRVLRRNARGGRSAVEHCIAALRCVYRHAVAAGLADADAASARARRPAGHARGR</sequence>
<dbReference type="InterPro" id="IPR010998">
    <property type="entry name" value="Integrase_recombinase_N"/>
</dbReference>
<dbReference type="STRING" id="995062.SAMN04489718_0509"/>
<keyword evidence="4" id="KW-1185">Reference proteome</keyword>
<protein>
    <recommendedName>
        <fullName evidence="5">Phage integrase, N-terminal SAM-like domain</fullName>
    </recommendedName>
</protein>
<dbReference type="SUPFAM" id="SSF56349">
    <property type="entry name" value="DNA breaking-rejoining enzymes"/>
    <property type="match status" value="1"/>
</dbReference>
<gene>
    <name evidence="3" type="ORF">SAMN04489718_0509</name>
</gene>
<keyword evidence="1" id="KW-0238">DNA-binding</keyword>
<evidence type="ECO:0000313" key="4">
    <source>
        <dbReference type="Proteomes" id="UP000199301"/>
    </source>
</evidence>
<dbReference type="EMBL" id="FNKO01000001">
    <property type="protein sequence ID" value="SDQ15464.1"/>
    <property type="molecule type" value="Genomic_DNA"/>
</dbReference>
<evidence type="ECO:0000313" key="3">
    <source>
        <dbReference type="EMBL" id="SDQ15464.1"/>
    </source>
</evidence>
<dbReference type="AlphaFoldDB" id="A0A1H0YJW9"/>
<dbReference type="OrthoDB" id="864726at2"/>
<keyword evidence="2" id="KW-1133">Transmembrane helix</keyword>
<proteinExistence type="predicted"/>
<feature type="transmembrane region" description="Helical" evidence="2">
    <location>
        <begin position="12"/>
        <end position="32"/>
    </location>
</feature>
<dbReference type="Gene3D" id="1.10.150.130">
    <property type="match status" value="1"/>
</dbReference>
<dbReference type="GO" id="GO:0003677">
    <property type="term" value="F:DNA binding"/>
    <property type="evidence" value="ECO:0007669"/>
    <property type="project" value="UniProtKB-KW"/>
</dbReference>
<accession>A0A1H0YJW9</accession>
<dbReference type="InterPro" id="IPR011010">
    <property type="entry name" value="DNA_brk_join_enz"/>
</dbReference>
<keyword evidence="2" id="KW-0812">Transmembrane</keyword>
<keyword evidence="2" id="KW-0472">Membrane</keyword>
<name>A0A1H0YJW9_9ACTN</name>
<evidence type="ECO:0008006" key="5">
    <source>
        <dbReference type="Google" id="ProtNLM"/>
    </source>
</evidence>
<evidence type="ECO:0000256" key="1">
    <source>
        <dbReference type="ARBA" id="ARBA00023125"/>
    </source>
</evidence>
<evidence type="ECO:0000256" key="2">
    <source>
        <dbReference type="SAM" id="Phobius"/>
    </source>
</evidence>